<comment type="caution">
    <text evidence="2">The sequence shown here is derived from an EMBL/GenBank/DDBJ whole genome shotgun (WGS) entry which is preliminary data.</text>
</comment>
<dbReference type="AlphaFoldDB" id="A0A7V0T6U2"/>
<evidence type="ECO:0000313" key="2">
    <source>
        <dbReference type="EMBL" id="HDR00032.1"/>
    </source>
</evidence>
<reference evidence="2" key="1">
    <citation type="journal article" date="2020" name="mSystems">
        <title>Genome- and Community-Level Interaction Insights into Carbon Utilization and Element Cycling Functions of Hydrothermarchaeota in Hydrothermal Sediment.</title>
        <authorList>
            <person name="Zhou Z."/>
            <person name="Liu Y."/>
            <person name="Xu W."/>
            <person name="Pan J."/>
            <person name="Luo Z.H."/>
            <person name="Li M."/>
        </authorList>
    </citation>
    <scope>NUCLEOTIDE SEQUENCE [LARGE SCALE GENOMIC DNA]</scope>
    <source>
        <strain evidence="2">SpSt-1182</strain>
    </source>
</reference>
<organism evidence="2">
    <name type="scientific">candidate division WOR-3 bacterium</name>
    <dbReference type="NCBI Taxonomy" id="2052148"/>
    <lineage>
        <taxon>Bacteria</taxon>
        <taxon>Bacteria division WOR-3</taxon>
    </lineage>
</organism>
<feature type="transmembrane region" description="Helical" evidence="1">
    <location>
        <begin position="36"/>
        <end position="56"/>
    </location>
</feature>
<evidence type="ECO:0000256" key="1">
    <source>
        <dbReference type="SAM" id="Phobius"/>
    </source>
</evidence>
<name>A0A7V0T6U2_UNCW3</name>
<gene>
    <name evidence="2" type="ORF">ENN51_07110</name>
</gene>
<keyword evidence="1" id="KW-1133">Transmembrane helix</keyword>
<sequence>MSKKTLRVRFAFIGGLFVILLGLASSFGLRPAQALAPMIAVVGGLAALSVMSSGGGPRAFM</sequence>
<proteinExistence type="predicted"/>
<dbReference type="Proteomes" id="UP000885672">
    <property type="component" value="Unassembled WGS sequence"/>
</dbReference>
<keyword evidence="1" id="KW-0472">Membrane</keyword>
<dbReference type="EMBL" id="DSBX01000264">
    <property type="protein sequence ID" value="HDR00032.1"/>
    <property type="molecule type" value="Genomic_DNA"/>
</dbReference>
<protein>
    <submittedName>
        <fullName evidence="2">Uncharacterized protein</fullName>
    </submittedName>
</protein>
<keyword evidence="1" id="KW-0812">Transmembrane</keyword>
<accession>A0A7V0T6U2</accession>